<dbReference type="Gene3D" id="3.90.550.10">
    <property type="entry name" value="Spore Coat Polysaccharide Biosynthesis Protein SpsA, Chain A"/>
    <property type="match status" value="1"/>
</dbReference>
<dbReference type="Pfam" id="PF01501">
    <property type="entry name" value="Glyco_transf_8"/>
    <property type="match status" value="1"/>
</dbReference>
<evidence type="ECO:0000313" key="1">
    <source>
        <dbReference type="EMBL" id="EXZ29948.1"/>
    </source>
</evidence>
<dbReference type="RefSeq" id="WP_005784955.1">
    <property type="nucleotide sequence ID" value="NZ_JGDJ01000147.1"/>
</dbReference>
<accession>A0A015XE12</accession>
<protein>
    <submittedName>
        <fullName evidence="1">Glycosyl transferase 8 family protein</fullName>
    </submittedName>
</protein>
<dbReference type="EMBL" id="JGDJ01000147">
    <property type="protein sequence ID" value="EXZ29948.1"/>
    <property type="molecule type" value="Genomic_DNA"/>
</dbReference>
<gene>
    <name evidence="1" type="ORF">M136_0730</name>
</gene>
<dbReference type="PATRIC" id="fig|1339327.3.peg.1394"/>
<dbReference type="Proteomes" id="UP000022082">
    <property type="component" value="Unassembled WGS sequence"/>
</dbReference>
<dbReference type="InterPro" id="IPR002495">
    <property type="entry name" value="Glyco_trans_8"/>
</dbReference>
<dbReference type="InterPro" id="IPR029044">
    <property type="entry name" value="Nucleotide-diphossugar_trans"/>
</dbReference>
<evidence type="ECO:0000313" key="2">
    <source>
        <dbReference type="Proteomes" id="UP000022082"/>
    </source>
</evidence>
<comment type="caution">
    <text evidence="1">The sequence shown here is derived from an EMBL/GenBank/DDBJ whole genome shotgun (WGS) entry which is preliminary data.</text>
</comment>
<dbReference type="GO" id="GO:0016757">
    <property type="term" value="F:glycosyltransferase activity"/>
    <property type="evidence" value="ECO:0007669"/>
    <property type="project" value="InterPro"/>
</dbReference>
<name>A0A015XE12_BACFG</name>
<organism evidence="1 2">
    <name type="scientific">Bacteroides fragilis str. S36L11</name>
    <dbReference type="NCBI Taxonomy" id="1339327"/>
    <lineage>
        <taxon>Bacteria</taxon>
        <taxon>Pseudomonadati</taxon>
        <taxon>Bacteroidota</taxon>
        <taxon>Bacteroidia</taxon>
        <taxon>Bacteroidales</taxon>
        <taxon>Bacteroidaceae</taxon>
        <taxon>Bacteroides</taxon>
    </lineage>
</organism>
<sequence length="329" mass="38958">MRTKVLYVLVSNENDIFWEQTFLSIQSLLRTNGSTNITVLMDNLTYYGLKDKRAVLLSLISEPVVIDLDQNLSNKEKSRILKTNMRNYVDGDFLYIDTDTIILGDLSDIDRCEYDLAAVYERNRPFKDDFGRVNHIETMRRLGGNPHDSDEYFNSGVMLVKDTLFNREFFASWLKRWKQGVGRNVYFDQPSLACVNKEFNNPIHVLDGKWNCQGRYCFCYIREAKIFHYLYDRFFDFPLLKKEFFYSLKDNPIITLEIESILQNPVRYVSPINEIITGGEVKRMRSRMYSGIRSIDMKYPTFYNLIEKCLDNIYKFFLSFKKRKLAPPR</sequence>
<dbReference type="SUPFAM" id="SSF53448">
    <property type="entry name" value="Nucleotide-diphospho-sugar transferases"/>
    <property type="match status" value="1"/>
</dbReference>
<dbReference type="AlphaFoldDB" id="A0A015XE12"/>
<reference evidence="1 2" key="1">
    <citation type="submission" date="2014-02" db="EMBL/GenBank/DDBJ databases">
        <authorList>
            <person name="Sears C."/>
            <person name="Carroll K."/>
            <person name="Sack B.R."/>
            <person name="Qadri F."/>
            <person name="Myers L.L."/>
            <person name="Chung G.-T."/>
            <person name="Escheverria P."/>
            <person name="Fraser C.M."/>
            <person name="Sadzewicz L."/>
            <person name="Shefchek K.A."/>
            <person name="Tallon L."/>
            <person name="Das S.P."/>
            <person name="Daugherty S."/>
            <person name="Mongodin E.F."/>
        </authorList>
    </citation>
    <scope>NUCLEOTIDE SEQUENCE [LARGE SCALE GENOMIC DNA]</scope>
    <source>
        <strain evidence="1 2">S36L11</strain>
    </source>
</reference>
<keyword evidence="1" id="KW-0808">Transferase</keyword>
<proteinExistence type="predicted"/>